<feature type="compositionally biased region" description="Basic and acidic residues" evidence="1">
    <location>
        <begin position="272"/>
        <end position="291"/>
    </location>
</feature>
<dbReference type="STRING" id="1229662.W3WZ68"/>
<name>W3WZ68_PESFW</name>
<feature type="compositionally biased region" description="Gly residues" evidence="1">
    <location>
        <begin position="227"/>
        <end position="236"/>
    </location>
</feature>
<keyword evidence="3" id="KW-1185">Reference proteome</keyword>
<evidence type="ECO:0000313" key="2">
    <source>
        <dbReference type="EMBL" id="ETS79150.1"/>
    </source>
</evidence>
<dbReference type="EMBL" id="KI912114">
    <property type="protein sequence ID" value="ETS79150.1"/>
    <property type="molecule type" value="Genomic_DNA"/>
</dbReference>
<organism evidence="2 3">
    <name type="scientific">Pestalotiopsis fici (strain W106-1 / CGMCC3.15140)</name>
    <dbReference type="NCBI Taxonomy" id="1229662"/>
    <lineage>
        <taxon>Eukaryota</taxon>
        <taxon>Fungi</taxon>
        <taxon>Dikarya</taxon>
        <taxon>Ascomycota</taxon>
        <taxon>Pezizomycotina</taxon>
        <taxon>Sordariomycetes</taxon>
        <taxon>Xylariomycetidae</taxon>
        <taxon>Amphisphaeriales</taxon>
        <taxon>Sporocadaceae</taxon>
        <taxon>Pestalotiopsis</taxon>
    </lineage>
</organism>
<evidence type="ECO:0000313" key="3">
    <source>
        <dbReference type="Proteomes" id="UP000030651"/>
    </source>
</evidence>
<protein>
    <recommendedName>
        <fullName evidence="4">Glycine zipper 2TM domain-containing protein</fullName>
    </recommendedName>
</protein>
<feature type="compositionally biased region" description="Pro residues" evidence="1">
    <location>
        <begin position="29"/>
        <end position="38"/>
    </location>
</feature>
<evidence type="ECO:0008006" key="4">
    <source>
        <dbReference type="Google" id="ProtNLM"/>
    </source>
</evidence>
<dbReference type="InParanoid" id="W3WZ68"/>
<feature type="region of interest" description="Disordered" evidence="1">
    <location>
        <begin position="203"/>
        <end position="291"/>
    </location>
</feature>
<dbReference type="KEGG" id="pfy:PFICI_09003"/>
<dbReference type="eggNOG" id="ENOG502T226">
    <property type="taxonomic scope" value="Eukaryota"/>
</dbReference>
<dbReference type="GeneID" id="19274016"/>
<dbReference type="RefSeq" id="XP_007835775.1">
    <property type="nucleotide sequence ID" value="XM_007837584.1"/>
</dbReference>
<dbReference type="AlphaFoldDB" id="W3WZ68"/>
<evidence type="ECO:0000256" key="1">
    <source>
        <dbReference type="SAM" id="MobiDB-lite"/>
    </source>
</evidence>
<feature type="compositionally biased region" description="Basic and acidic residues" evidence="1">
    <location>
        <begin position="1"/>
        <end position="18"/>
    </location>
</feature>
<gene>
    <name evidence="2" type="ORF">PFICI_09003</name>
</gene>
<accession>W3WZ68</accession>
<proteinExistence type="predicted"/>
<dbReference type="OMA" id="EAWERKW"/>
<reference evidence="3" key="1">
    <citation type="journal article" date="2015" name="BMC Genomics">
        <title>Genomic and transcriptomic analysis of the endophytic fungus Pestalotiopsis fici reveals its lifestyle and high potential for synthesis of natural products.</title>
        <authorList>
            <person name="Wang X."/>
            <person name="Zhang X."/>
            <person name="Liu L."/>
            <person name="Xiang M."/>
            <person name="Wang W."/>
            <person name="Sun X."/>
            <person name="Che Y."/>
            <person name="Guo L."/>
            <person name="Liu G."/>
            <person name="Guo L."/>
            <person name="Wang C."/>
            <person name="Yin W.B."/>
            <person name="Stadler M."/>
            <person name="Zhang X."/>
            <person name="Liu X."/>
        </authorList>
    </citation>
    <scope>NUCLEOTIDE SEQUENCE [LARGE SCALE GENOMIC DNA]</scope>
    <source>
        <strain evidence="3">W106-1 / CGMCC3.15140</strain>
    </source>
</reference>
<feature type="compositionally biased region" description="Basic and acidic residues" evidence="1">
    <location>
        <begin position="203"/>
        <end position="225"/>
    </location>
</feature>
<sequence length="291" mass="32130">MSRFDDRGRPARYDRNHSPDYAYAGGSGIPPPAPPPPGANSHARLEYEPQTPIYPPPPGGYVDNGPGGHLQIPDARLRPRSLPPPVDYRGGRSSRNRDRDWDYDDDDRRHRHHQQRLRSPVARAKRAIENTFTDSTTGLGVGVLGALVGGLAAHEATDHGSGGARRPSEAQKRNQLVSTVLGAAVGALGANAVEKRLEIGRARTEEKQERWEQKWGRGRGDDHYHRGGGGGGGGGGDWDDRRRGSSRGRQREIDPDARSWNNVEDWVYDSPGGDRSRDRRGGRRSEEGYRY</sequence>
<feature type="region of interest" description="Disordered" evidence="1">
    <location>
        <begin position="1"/>
        <end position="119"/>
    </location>
</feature>
<dbReference type="HOGENOM" id="CLU_850011_0_0_1"/>
<feature type="compositionally biased region" description="Basic and acidic residues" evidence="1">
    <location>
        <begin position="238"/>
        <end position="257"/>
    </location>
</feature>
<dbReference type="Proteomes" id="UP000030651">
    <property type="component" value="Unassembled WGS sequence"/>
</dbReference>